<gene>
    <name evidence="2" type="ORF">METZ01_LOCUS88520</name>
</gene>
<sequence length="90" mass="9759">MKKYSALAFVFITIFCLIPETVSACSVCFGAPPDHPMTESLNLAIIALIGVTGTVLGGISTFFIFLARRGRRVNKILELNDSPNGNGRER</sequence>
<keyword evidence="1" id="KW-1133">Transmembrane helix</keyword>
<accession>A0A381V5K3</accession>
<organism evidence="2">
    <name type="scientific">marine metagenome</name>
    <dbReference type="NCBI Taxonomy" id="408172"/>
    <lineage>
        <taxon>unclassified sequences</taxon>
        <taxon>metagenomes</taxon>
        <taxon>ecological metagenomes</taxon>
    </lineage>
</organism>
<proteinExistence type="predicted"/>
<protein>
    <submittedName>
        <fullName evidence="2">Uncharacterized protein</fullName>
    </submittedName>
</protein>
<dbReference type="AlphaFoldDB" id="A0A381V5K3"/>
<name>A0A381V5K3_9ZZZZ</name>
<keyword evidence="1" id="KW-0812">Transmembrane</keyword>
<reference evidence="2" key="1">
    <citation type="submission" date="2018-05" db="EMBL/GenBank/DDBJ databases">
        <authorList>
            <person name="Lanie J.A."/>
            <person name="Ng W.-L."/>
            <person name="Kazmierczak K.M."/>
            <person name="Andrzejewski T.M."/>
            <person name="Davidsen T.M."/>
            <person name="Wayne K.J."/>
            <person name="Tettelin H."/>
            <person name="Glass J.I."/>
            <person name="Rusch D."/>
            <person name="Podicherti R."/>
            <person name="Tsui H.-C.T."/>
            <person name="Winkler M.E."/>
        </authorList>
    </citation>
    <scope>NUCLEOTIDE SEQUENCE</scope>
</reference>
<evidence type="ECO:0000256" key="1">
    <source>
        <dbReference type="SAM" id="Phobius"/>
    </source>
</evidence>
<feature type="transmembrane region" description="Helical" evidence="1">
    <location>
        <begin position="40"/>
        <end position="67"/>
    </location>
</feature>
<keyword evidence="1" id="KW-0472">Membrane</keyword>
<dbReference type="EMBL" id="UINC01007918">
    <property type="protein sequence ID" value="SVA35666.1"/>
    <property type="molecule type" value="Genomic_DNA"/>
</dbReference>
<evidence type="ECO:0000313" key="2">
    <source>
        <dbReference type="EMBL" id="SVA35666.1"/>
    </source>
</evidence>